<evidence type="ECO:0000313" key="2">
    <source>
        <dbReference type="Proteomes" id="UP000004848"/>
    </source>
</evidence>
<organism evidence="1 2">
    <name type="scientific">Roseibium aggregatum (strain ATCC 25650 / DSM 13394 / JCM 20685 / NBRC 16684 / NCIMB 2208 / IAM 12614 / B1)</name>
    <name type="common">Stappia aggregata</name>
    <dbReference type="NCBI Taxonomy" id="384765"/>
    <lineage>
        <taxon>Bacteria</taxon>
        <taxon>Pseudomonadati</taxon>
        <taxon>Pseudomonadota</taxon>
        <taxon>Alphaproteobacteria</taxon>
        <taxon>Hyphomicrobiales</taxon>
        <taxon>Stappiaceae</taxon>
        <taxon>Roseibium</taxon>
    </lineage>
</organism>
<accession>A0P0V3</accession>
<evidence type="ECO:0000313" key="1">
    <source>
        <dbReference type="EMBL" id="EAV41417.1"/>
    </source>
</evidence>
<dbReference type="EMBL" id="AAUW01000021">
    <property type="protein sequence ID" value="EAV41417.1"/>
    <property type="molecule type" value="Genomic_DNA"/>
</dbReference>
<name>A0P0V3_ROSAI</name>
<dbReference type="Proteomes" id="UP000004848">
    <property type="component" value="Unassembled WGS sequence"/>
</dbReference>
<proteinExistence type="predicted"/>
<dbReference type="AlphaFoldDB" id="A0P0V3"/>
<gene>
    <name evidence="1" type="ORF">SIAM614_01464</name>
</gene>
<protein>
    <submittedName>
        <fullName evidence="1">Uncharacterized protein</fullName>
    </submittedName>
</protein>
<reference evidence="1 2" key="1">
    <citation type="submission" date="2006-05" db="EMBL/GenBank/DDBJ databases">
        <authorList>
            <person name="King G."/>
            <person name="Ferriera S."/>
            <person name="Johnson J."/>
            <person name="Kravitz S."/>
            <person name="Beeson K."/>
            <person name="Sutton G."/>
            <person name="Rogers Y.-H."/>
            <person name="Friedman R."/>
            <person name="Frazier M."/>
            <person name="Venter J.C."/>
        </authorList>
    </citation>
    <scope>NUCLEOTIDE SEQUENCE [LARGE SCALE GENOMIC DNA]</scope>
    <source>
        <strain evidence="2">ATCC 25650 / DSM 13394 / JCM 20685 / NBRC 16684 / NCIMB 2208 / IAM 12614 / B1</strain>
    </source>
</reference>
<sequence length="59" mass="6395">MEPNGLAVAARLVCHDNARFVMRIHQTLEEKAGGPGISLTLNRNVENITRAFNGPPEPA</sequence>
<comment type="caution">
    <text evidence="1">The sequence shown here is derived from an EMBL/GenBank/DDBJ whole genome shotgun (WGS) entry which is preliminary data.</text>
</comment>